<dbReference type="FunFam" id="3.40.630.10:FF:000018">
    <property type="entry name" value="Aminoacyl-histidine dipeptidase PepD"/>
    <property type="match status" value="1"/>
</dbReference>
<dbReference type="Pfam" id="PF07687">
    <property type="entry name" value="M20_dimer"/>
    <property type="match status" value="1"/>
</dbReference>
<protein>
    <submittedName>
        <fullName evidence="10">Cytosol nonspecific dipeptidase</fullName>
        <ecNumber evidence="10">3.4.13.18</ecNumber>
    </submittedName>
</protein>
<dbReference type="AlphaFoldDB" id="A0A3B1CT19"/>
<evidence type="ECO:0000313" key="10">
    <source>
        <dbReference type="EMBL" id="VAX25820.1"/>
    </source>
</evidence>
<sequence>MSKSAIEGLEPKLVWEYFYGITQVPRPSKKEEKIRAHVREFAAKNNFNFEEDEVGNIVIKVPATPGYESAPTIVIQGHLDMVCEKNKGTEHDFDNDPIEIMRDGDWITASGTTLGADNGIGVAAGMAAATDDSVVHGPLELLCTIDEETGMTGVNALRSDFITGKTLLNLDSEEDGAFYVGCSGGQDTRGDFAVNYTDADRSLTAYEIMITGLKGGHSGLDIANGRANAIRLLAQLLNRLKAEVEFDLSAISGGSLRNAIPREAEVTILLNSEDETKVKGIIDRFISDTLLEFNVNDPGLEIKFEKKDSDNDKVFTKEFVDNLVRVLLATPHGIMAMSPDIPGLVETSTNLATIDVTDDKLTIGTSQRSAIDSAKWNISNAVRAVFELGGADNVDTGDGYPGWQPNMDSQLLKISKEVYKEMFNGEPEIKAIHAGLETGLLGSKYPGLDMISFGPTIEGAHSPDEKLNIPATAKFYDLLKGILLRYTK</sequence>
<evidence type="ECO:0000256" key="1">
    <source>
        <dbReference type="ARBA" id="ARBA00001941"/>
    </source>
</evidence>
<dbReference type="FunFam" id="3.40.630.10:FF:000015">
    <property type="entry name" value="Aminoacyl-histidine dipeptidase PepD"/>
    <property type="match status" value="1"/>
</dbReference>
<evidence type="ECO:0000256" key="8">
    <source>
        <dbReference type="ARBA" id="ARBA00023285"/>
    </source>
</evidence>
<dbReference type="InterPro" id="IPR011650">
    <property type="entry name" value="Peptidase_M20_dimer"/>
</dbReference>
<name>A0A3B1CT19_9ZZZZ</name>
<gene>
    <name evidence="10" type="ORF">MNBD_IGNAVI01-2881</name>
</gene>
<dbReference type="SUPFAM" id="SSF55031">
    <property type="entry name" value="Bacterial exopeptidase dimerisation domain"/>
    <property type="match status" value="1"/>
</dbReference>
<dbReference type="PRINTS" id="PR00934">
    <property type="entry name" value="XHISDIPTASE"/>
</dbReference>
<evidence type="ECO:0000256" key="3">
    <source>
        <dbReference type="ARBA" id="ARBA00022670"/>
    </source>
</evidence>
<dbReference type="PANTHER" id="PTHR43501">
    <property type="entry name" value="CYTOSOL NON-SPECIFIC DIPEPTIDASE"/>
    <property type="match status" value="1"/>
</dbReference>
<keyword evidence="6" id="KW-0862">Zinc</keyword>
<reference evidence="10" key="1">
    <citation type="submission" date="2018-06" db="EMBL/GenBank/DDBJ databases">
        <authorList>
            <person name="Zhirakovskaya E."/>
        </authorList>
    </citation>
    <scope>NUCLEOTIDE SEQUENCE</scope>
</reference>
<organism evidence="10">
    <name type="scientific">hydrothermal vent metagenome</name>
    <dbReference type="NCBI Taxonomy" id="652676"/>
    <lineage>
        <taxon>unclassified sequences</taxon>
        <taxon>metagenomes</taxon>
        <taxon>ecological metagenomes</taxon>
    </lineage>
</organism>
<accession>A0A3B1CT19</accession>
<dbReference type="Gene3D" id="3.40.630.10">
    <property type="entry name" value="Zn peptidases"/>
    <property type="match status" value="2"/>
</dbReference>
<dbReference type="PANTHER" id="PTHR43501:SF1">
    <property type="entry name" value="CYTOSOL NON-SPECIFIC DIPEPTIDASE"/>
    <property type="match status" value="1"/>
</dbReference>
<dbReference type="InterPro" id="IPR036264">
    <property type="entry name" value="Bact_exopeptidase_dim_dom"/>
</dbReference>
<keyword evidence="3" id="KW-0645">Protease</keyword>
<keyword evidence="4" id="KW-0479">Metal-binding</keyword>
<proteinExistence type="predicted"/>
<dbReference type="NCBIfam" id="TIGR01893">
    <property type="entry name" value="aa-his-dipept"/>
    <property type="match status" value="1"/>
</dbReference>
<comment type="cofactor">
    <cofactor evidence="2">
        <name>Zn(2+)</name>
        <dbReference type="ChEBI" id="CHEBI:29105"/>
    </cofactor>
</comment>
<dbReference type="SUPFAM" id="SSF53187">
    <property type="entry name" value="Zn-dependent exopeptidases"/>
    <property type="match status" value="1"/>
</dbReference>
<evidence type="ECO:0000259" key="9">
    <source>
        <dbReference type="Pfam" id="PF07687"/>
    </source>
</evidence>
<keyword evidence="7" id="KW-0482">Metalloprotease</keyword>
<dbReference type="InterPro" id="IPR001160">
    <property type="entry name" value="Peptidase_M20C"/>
</dbReference>
<dbReference type="EMBL" id="UOGD01000310">
    <property type="protein sequence ID" value="VAX25820.1"/>
    <property type="molecule type" value="Genomic_DNA"/>
</dbReference>
<keyword evidence="8" id="KW-0170">Cobalt</keyword>
<dbReference type="PIRSF" id="PIRSF016599">
    <property type="entry name" value="Xaa-His_dipept"/>
    <property type="match status" value="1"/>
</dbReference>
<dbReference type="Pfam" id="PF01546">
    <property type="entry name" value="Peptidase_M20"/>
    <property type="match status" value="1"/>
</dbReference>
<dbReference type="GO" id="GO:0070573">
    <property type="term" value="F:metallodipeptidase activity"/>
    <property type="evidence" value="ECO:0007669"/>
    <property type="project" value="TreeGrafter"/>
</dbReference>
<dbReference type="GO" id="GO:0006508">
    <property type="term" value="P:proteolysis"/>
    <property type="evidence" value="ECO:0007669"/>
    <property type="project" value="UniProtKB-KW"/>
</dbReference>
<dbReference type="GO" id="GO:0046872">
    <property type="term" value="F:metal ion binding"/>
    <property type="evidence" value="ECO:0007669"/>
    <property type="project" value="UniProtKB-KW"/>
</dbReference>
<keyword evidence="5 10" id="KW-0378">Hydrolase</keyword>
<dbReference type="InterPro" id="IPR002933">
    <property type="entry name" value="Peptidase_M20"/>
</dbReference>
<keyword evidence="10" id="KW-0224">Dipeptidase</keyword>
<feature type="domain" description="Peptidase M20 dimerisation" evidence="9">
    <location>
        <begin position="211"/>
        <end position="285"/>
    </location>
</feature>
<dbReference type="GO" id="GO:0005829">
    <property type="term" value="C:cytosol"/>
    <property type="evidence" value="ECO:0007669"/>
    <property type="project" value="TreeGrafter"/>
</dbReference>
<evidence type="ECO:0000256" key="4">
    <source>
        <dbReference type="ARBA" id="ARBA00022723"/>
    </source>
</evidence>
<dbReference type="CDD" id="cd03890">
    <property type="entry name" value="M20_pepD"/>
    <property type="match status" value="1"/>
</dbReference>
<evidence type="ECO:0000256" key="6">
    <source>
        <dbReference type="ARBA" id="ARBA00022833"/>
    </source>
</evidence>
<comment type="cofactor">
    <cofactor evidence="1">
        <name>Co(2+)</name>
        <dbReference type="ChEBI" id="CHEBI:48828"/>
    </cofactor>
</comment>
<evidence type="ECO:0000256" key="5">
    <source>
        <dbReference type="ARBA" id="ARBA00022801"/>
    </source>
</evidence>
<dbReference type="EC" id="3.4.13.18" evidence="10"/>
<evidence type="ECO:0000256" key="7">
    <source>
        <dbReference type="ARBA" id="ARBA00023049"/>
    </source>
</evidence>
<evidence type="ECO:0000256" key="2">
    <source>
        <dbReference type="ARBA" id="ARBA00001947"/>
    </source>
</evidence>